<proteinExistence type="inferred from homology"/>
<accession>A0A0G1X7C3</accession>
<dbReference type="GO" id="GO:0003735">
    <property type="term" value="F:structural constituent of ribosome"/>
    <property type="evidence" value="ECO:0007669"/>
    <property type="project" value="InterPro"/>
</dbReference>
<evidence type="ECO:0000313" key="10">
    <source>
        <dbReference type="Proteomes" id="UP000034913"/>
    </source>
</evidence>
<organism evidence="9 10">
    <name type="scientific">candidate division Kazan bacterium GW2011_GWB1_52_7</name>
    <dbReference type="NCBI Taxonomy" id="1620414"/>
    <lineage>
        <taxon>Bacteria</taxon>
        <taxon>Bacteria division Kazan-3B-28</taxon>
    </lineage>
</organism>
<evidence type="ECO:0000256" key="8">
    <source>
        <dbReference type="SAM" id="MobiDB-lite"/>
    </source>
</evidence>
<evidence type="ECO:0000256" key="3">
    <source>
        <dbReference type="ARBA" id="ARBA00022884"/>
    </source>
</evidence>
<dbReference type="Pfam" id="PF00861">
    <property type="entry name" value="Ribosomal_L18p"/>
    <property type="match status" value="1"/>
</dbReference>
<dbReference type="AlphaFoldDB" id="A0A0G1X7C3"/>
<dbReference type="HAMAP" id="MF_01337_B">
    <property type="entry name" value="Ribosomal_uL18_B"/>
    <property type="match status" value="1"/>
</dbReference>
<keyword evidence="5 7" id="KW-0687">Ribonucleoprotein</keyword>
<dbReference type="PATRIC" id="fig|1620414.3.peg.276"/>
<feature type="compositionally biased region" description="Basic residues" evidence="8">
    <location>
        <begin position="8"/>
        <end position="21"/>
    </location>
</feature>
<comment type="subunit">
    <text evidence="7">Part of the 50S ribosomal subunit; part of the 5S rRNA/L5/L18/L25 subcomplex. Contacts the 5S and 23S rRNAs.</text>
</comment>
<dbReference type="InterPro" id="IPR005484">
    <property type="entry name" value="Ribosomal_uL18_bac/plant/anim"/>
</dbReference>
<keyword evidence="2 7" id="KW-0699">rRNA-binding</keyword>
<comment type="similarity">
    <text evidence="1 7">Belongs to the universal ribosomal protein uL18 family.</text>
</comment>
<feature type="region of interest" description="Disordered" evidence="8">
    <location>
        <begin position="1"/>
        <end position="21"/>
    </location>
</feature>
<evidence type="ECO:0000256" key="4">
    <source>
        <dbReference type="ARBA" id="ARBA00022980"/>
    </source>
</evidence>
<dbReference type="InterPro" id="IPR057268">
    <property type="entry name" value="Ribosomal_L18"/>
</dbReference>
<evidence type="ECO:0000256" key="2">
    <source>
        <dbReference type="ARBA" id="ARBA00022730"/>
    </source>
</evidence>
<evidence type="ECO:0000256" key="6">
    <source>
        <dbReference type="ARBA" id="ARBA00035197"/>
    </source>
</evidence>
<reference evidence="9 10" key="1">
    <citation type="journal article" date="2015" name="Nature">
        <title>rRNA introns, odd ribosomes, and small enigmatic genomes across a large radiation of phyla.</title>
        <authorList>
            <person name="Brown C.T."/>
            <person name="Hug L.A."/>
            <person name="Thomas B.C."/>
            <person name="Sharon I."/>
            <person name="Castelle C.J."/>
            <person name="Singh A."/>
            <person name="Wilkins M.J."/>
            <person name="Williams K.H."/>
            <person name="Banfield J.F."/>
        </authorList>
    </citation>
    <scope>NUCLEOTIDE SEQUENCE [LARGE SCALE GENOMIC DNA]</scope>
</reference>
<gene>
    <name evidence="7" type="primary">rplR</name>
    <name evidence="9" type="ORF">VF00_C0002G0045</name>
</gene>
<dbReference type="PANTHER" id="PTHR12899">
    <property type="entry name" value="39S RIBOSOMAL PROTEIN L18, MITOCHONDRIAL"/>
    <property type="match status" value="1"/>
</dbReference>
<evidence type="ECO:0000313" key="9">
    <source>
        <dbReference type="EMBL" id="KKW26720.1"/>
    </source>
</evidence>
<dbReference type="CDD" id="cd00432">
    <property type="entry name" value="Ribosomal_L18_L5e"/>
    <property type="match status" value="1"/>
</dbReference>
<comment type="caution">
    <text evidence="9">The sequence shown here is derived from an EMBL/GenBank/DDBJ whole genome shotgun (WGS) entry which is preliminary data.</text>
</comment>
<dbReference type="SUPFAM" id="SSF53137">
    <property type="entry name" value="Translational machinery components"/>
    <property type="match status" value="1"/>
</dbReference>
<keyword evidence="3 7" id="KW-0694">RNA-binding</keyword>
<evidence type="ECO:0000256" key="1">
    <source>
        <dbReference type="ARBA" id="ARBA00007116"/>
    </source>
</evidence>
<sequence>MNEQRQTIQRRHWRKARTRARIGSRAARPRLSIFRSNQAIYAQIVDASGKVLAAADSLKTKAKTKTEAARQVGENIAKLAITAGITEVVFDRGAYQYHGRVRALADAVREQGLSF</sequence>
<dbReference type="PANTHER" id="PTHR12899:SF3">
    <property type="entry name" value="LARGE RIBOSOMAL SUBUNIT PROTEIN UL18M"/>
    <property type="match status" value="1"/>
</dbReference>
<comment type="function">
    <text evidence="7">This is one of the proteins that bind and probably mediate the attachment of the 5S RNA into the large ribosomal subunit, where it forms part of the central protuberance.</text>
</comment>
<protein>
    <recommendedName>
        <fullName evidence="6 7">Large ribosomal subunit protein uL18</fullName>
    </recommendedName>
</protein>
<dbReference type="Gene3D" id="3.30.420.100">
    <property type="match status" value="1"/>
</dbReference>
<dbReference type="InterPro" id="IPR004389">
    <property type="entry name" value="Ribosomal_uL18_bac-type"/>
</dbReference>
<dbReference type="GO" id="GO:0008097">
    <property type="term" value="F:5S rRNA binding"/>
    <property type="evidence" value="ECO:0007669"/>
    <property type="project" value="TreeGrafter"/>
</dbReference>
<name>A0A0G1X7C3_UNCK3</name>
<dbReference type="Proteomes" id="UP000034913">
    <property type="component" value="Unassembled WGS sequence"/>
</dbReference>
<dbReference type="GO" id="GO:0022625">
    <property type="term" value="C:cytosolic large ribosomal subunit"/>
    <property type="evidence" value="ECO:0007669"/>
    <property type="project" value="TreeGrafter"/>
</dbReference>
<keyword evidence="4 7" id="KW-0689">Ribosomal protein</keyword>
<evidence type="ECO:0000256" key="7">
    <source>
        <dbReference type="HAMAP-Rule" id="MF_01337"/>
    </source>
</evidence>
<evidence type="ECO:0000256" key="5">
    <source>
        <dbReference type="ARBA" id="ARBA00023274"/>
    </source>
</evidence>
<dbReference type="EMBL" id="LCRB01000002">
    <property type="protein sequence ID" value="KKW26720.1"/>
    <property type="molecule type" value="Genomic_DNA"/>
</dbReference>
<dbReference type="FunFam" id="3.30.420.100:FF:000001">
    <property type="entry name" value="50S ribosomal protein L18"/>
    <property type="match status" value="1"/>
</dbReference>
<dbReference type="GO" id="GO:0006412">
    <property type="term" value="P:translation"/>
    <property type="evidence" value="ECO:0007669"/>
    <property type="project" value="UniProtKB-UniRule"/>
</dbReference>
<dbReference type="NCBIfam" id="TIGR00060">
    <property type="entry name" value="L18_bact"/>
    <property type="match status" value="1"/>
</dbReference>